<comment type="caution">
    <text evidence="1">The sequence shown here is derived from an EMBL/GenBank/DDBJ whole genome shotgun (WGS) entry which is preliminary data.</text>
</comment>
<gene>
    <name evidence="1" type="ORF">H8A87_17945</name>
</gene>
<reference evidence="1 2" key="1">
    <citation type="submission" date="2020-08" db="EMBL/GenBank/DDBJ databases">
        <title>Description of Xenorhabdus lircayensis sp. nov., the symbiotic bacterium associated with the entomopathogenic nematode Steirnernema unicornum.</title>
        <authorList>
            <person name="Castaneda-Alvarez C."/>
            <person name="Prodan S."/>
            <person name="Zamorano A."/>
            <person name="San-Blas E."/>
            <person name="Aballay E."/>
        </authorList>
    </citation>
    <scope>NUCLEOTIDE SEQUENCE [LARGE SCALE GENOMIC DNA]</scope>
    <source>
        <strain evidence="1 2">VLS</strain>
    </source>
</reference>
<sequence>MAKKNNRAQLTGEHILPKYIEVTNGHVAVHMEHSSSSGGIPEDGLLLSTDLL</sequence>
<dbReference type="RefSeq" id="WP_198691276.1">
    <property type="nucleotide sequence ID" value="NZ_CAWPUD010000066.1"/>
</dbReference>
<name>A0ABS0U9G4_9GAMM</name>
<evidence type="ECO:0000313" key="1">
    <source>
        <dbReference type="EMBL" id="MBI6550518.1"/>
    </source>
</evidence>
<protein>
    <submittedName>
        <fullName evidence="1">Uncharacterized protein</fullName>
    </submittedName>
</protein>
<accession>A0ABS0U9G4</accession>
<proteinExistence type="predicted"/>
<dbReference type="EMBL" id="JACOII010000065">
    <property type="protein sequence ID" value="MBI6550518.1"/>
    <property type="molecule type" value="Genomic_DNA"/>
</dbReference>
<organism evidence="1 2">
    <name type="scientific">Xenorhabdus lircayensis</name>
    <dbReference type="NCBI Taxonomy" id="2763499"/>
    <lineage>
        <taxon>Bacteria</taxon>
        <taxon>Pseudomonadati</taxon>
        <taxon>Pseudomonadota</taxon>
        <taxon>Gammaproteobacteria</taxon>
        <taxon>Enterobacterales</taxon>
        <taxon>Morganellaceae</taxon>
        <taxon>Xenorhabdus</taxon>
    </lineage>
</organism>
<evidence type="ECO:0000313" key="2">
    <source>
        <dbReference type="Proteomes" id="UP000696184"/>
    </source>
</evidence>
<dbReference type="Proteomes" id="UP000696184">
    <property type="component" value="Unassembled WGS sequence"/>
</dbReference>
<keyword evidence="2" id="KW-1185">Reference proteome</keyword>